<dbReference type="PROSITE" id="PS00622">
    <property type="entry name" value="HTH_LUXR_1"/>
    <property type="match status" value="1"/>
</dbReference>
<organism evidence="5 6">
    <name type="scientific">Gaiella occulta</name>
    <dbReference type="NCBI Taxonomy" id="1002870"/>
    <lineage>
        <taxon>Bacteria</taxon>
        <taxon>Bacillati</taxon>
        <taxon>Actinomycetota</taxon>
        <taxon>Thermoleophilia</taxon>
        <taxon>Gaiellales</taxon>
        <taxon>Gaiellaceae</taxon>
        <taxon>Gaiella</taxon>
    </lineage>
</organism>
<accession>A0A7M2Z095</accession>
<dbReference type="SUPFAM" id="SSF46894">
    <property type="entry name" value="C-terminal effector domain of the bipartite response regulators"/>
    <property type="match status" value="1"/>
</dbReference>
<dbReference type="SUPFAM" id="SSF52172">
    <property type="entry name" value="CheY-like"/>
    <property type="match status" value="1"/>
</dbReference>
<dbReference type="Gene3D" id="3.40.50.2300">
    <property type="match status" value="1"/>
</dbReference>
<dbReference type="InterPro" id="IPR011006">
    <property type="entry name" value="CheY-like_superfamily"/>
</dbReference>
<name>A0A7M2Z095_9ACTN</name>
<keyword evidence="2" id="KW-0597">Phosphoprotein</keyword>
<evidence type="ECO:0000256" key="1">
    <source>
        <dbReference type="ARBA" id="ARBA00023125"/>
    </source>
</evidence>
<evidence type="ECO:0000259" key="3">
    <source>
        <dbReference type="PROSITE" id="PS50043"/>
    </source>
</evidence>
<dbReference type="CDD" id="cd00156">
    <property type="entry name" value="REC"/>
    <property type="match status" value="1"/>
</dbReference>
<dbReference type="CDD" id="cd06170">
    <property type="entry name" value="LuxR_C_like"/>
    <property type="match status" value="1"/>
</dbReference>
<dbReference type="PROSITE" id="PS50043">
    <property type="entry name" value="HTH_LUXR_2"/>
    <property type="match status" value="1"/>
</dbReference>
<dbReference type="InterPro" id="IPR039420">
    <property type="entry name" value="WalR-like"/>
</dbReference>
<dbReference type="PANTHER" id="PTHR43214">
    <property type="entry name" value="TWO-COMPONENT RESPONSE REGULATOR"/>
    <property type="match status" value="1"/>
</dbReference>
<dbReference type="InterPro" id="IPR036388">
    <property type="entry name" value="WH-like_DNA-bd_sf"/>
</dbReference>
<dbReference type="InterPro" id="IPR000792">
    <property type="entry name" value="Tscrpt_reg_LuxR_C"/>
</dbReference>
<dbReference type="RefSeq" id="WP_114794613.1">
    <property type="nucleotide sequence ID" value="NZ_QQZY01000001.1"/>
</dbReference>
<keyword evidence="1 5" id="KW-0238">DNA-binding</keyword>
<comment type="caution">
    <text evidence="5">The sequence shown here is derived from an EMBL/GenBank/DDBJ whole genome shotgun (WGS) entry which is preliminary data.</text>
</comment>
<dbReference type="Proteomes" id="UP000254134">
    <property type="component" value="Unassembled WGS sequence"/>
</dbReference>
<evidence type="ECO:0000256" key="2">
    <source>
        <dbReference type="PROSITE-ProRule" id="PRU00169"/>
    </source>
</evidence>
<evidence type="ECO:0000259" key="4">
    <source>
        <dbReference type="PROSITE" id="PS50110"/>
    </source>
</evidence>
<dbReference type="GO" id="GO:0003677">
    <property type="term" value="F:DNA binding"/>
    <property type="evidence" value="ECO:0007669"/>
    <property type="project" value="UniProtKB-KW"/>
</dbReference>
<reference evidence="5 6" key="1">
    <citation type="submission" date="2018-07" db="EMBL/GenBank/DDBJ databases">
        <title>High-quality-draft genome sequence of Gaiella occulta.</title>
        <authorList>
            <person name="Severino R."/>
            <person name="Froufe H.J.C."/>
            <person name="Rainey F.A."/>
            <person name="Barroso C."/>
            <person name="Albuquerque L."/>
            <person name="Lobo-Da-Cunha A."/>
            <person name="Da Costa M.S."/>
            <person name="Egas C."/>
        </authorList>
    </citation>
    <scope>NUCLEOTIDE SEQUENCE [LARGE SCALE GENOMIC DNA]</scope>
    <source>
        <strain evidence="5 6">F2-233</strain>
    </source>
</reference>
<dbReference type="AlphaFoldDB" id="A0A7M2Z095"/>
<dbReference type="PRINTS" id="PR00038">
    <property type="entry name" value="HTHLUXR"/>
</dbReference>
<reference evidence="6" key="2">
    <citation type="journal article" date="2019" name="MicrobiologyOpen">
        <title>High-quality draft genome sequence of Gaiella occulta isolated from a 150 meter deep mineral water borehole and comparison with the genome sequences of other deep-branching lineages of the phylum Actinobacteria.</title>
        <authorList>
            <person name="Severino R."/>
            <person name="Froufe H.J.C."/>
            <person name="Barroso C."/>
            <person name="Albuquerque L."/>
            <person name="Lobo-da-Cunha A."/>
            <person name="da Costa M.S."/>
            <person name="Egas C."/>
        </authorList>
    </citation>
    <scope>NUCLEOTIDE SEQUENCE [LARGE SCALE GENOMIC DNA]</scope>
    <source>
        <strain evidence="6">F2-233</strain>
    </source>
</reference>
<dbReference type="OrthoDB" id="9808843at2"/>
<proteinExistence type="predicted"/>
<feature type="modified residue" description="4-aspartylphosphate" evidence="2">
    <location>
        <position position="57"/>
    </location>
</feature>
<dbReference type="SMART" id="SM00448">
    <property type="entry name" value="REC"/>
    <property type="match status" value="1"/>
</dbReference>
<dbReference type="InterPro" id="IPR001789">
    <property type="entry name" value="Sig_transdc_resp-reg_receiver"/>
</dbReference>
<dbReference type="Pfam" id="PF00196">
    <property type="entry name" value="GerE"/>
    <property type="match status" value="1"/>
</dbReference>
<feature type="domain" description="Response regulatory" evidence="4">
    <location>
        <begin position="7"/>
        <end position="122"/>
    </location>
</feature>
<dbReference type="SMART" id="SM00421">
    <property type="entry name" value="HTH_LUXR"/>
    <property type="match status" value="1"/>
</dbReference>
<feature type="domain" description="HTH luxR-type" evidence="3">
    <location>
        <begin position="135"/>
        <end position="200"/>
    </location>
</feature>
<dbReference type="Gene3D" id="1.10.10.10">
    <property type="entry name" value="Winged helix-like DNA-binding domain superfamily/Winged helix DNA-binding domain"/>
    <property type="match status" value="1"/>
</dbReference>
<dbReference type="InterPro" id="IPR016032">
    <property type="entry name" value="Sig_transdc_resp-reg_C-effctor"/>
</dbReference>
<dbReference type="PANTHER" id="PTHR43214:SF42">
    <property type="entry name" value="TRANSCRIPTIONAL REGULATORY PROTEIN DESR"/>
    <property type="match status" value="1"/>
</dbReference>
<dbReference type="EMBL" id="QQZY01000001">
    <property type="protein sequence ID" value="RDI75717.1"/>
    <property type="molecule type" value="Genomic_DNA"/>
</dbReference>
<dbReference type="GO" id="GO:0000160">
    <property type="term" value="P:phosphorelay signal transduction system"/>
    <property type="evidence" value="ECO:0007669"/>
    <property type="project" value="InterPro"/>
</dbReference>
<keyword evidence="6" id="KW-1185">Reference proteome</keyword>
<dbReference type="PROSITE" id="PS50110">
    <property type="entry name" value="RESPONSE_REGULATORY"/>
    <property type="match status" value="1"/>
</dbReference>
<dbReference type="GO" id="GO:0006355">
    <property type="term" value="P:regulation of DNA-templated transcription"/>
    <property type="evidence" value="ECO:0007669"/>
    <property type="project" value="InterPro"/>
</dbReference>
<dbReference type="Pfam" id="PF00072">
    <property type="entry name" value="Response_reg"/>
    <property type="match status" value="1"/>
</dbReference>
<sequence>MPSAHTAVLVVEDDAIVRSWVREALRSGTYRIAGEASTAAEAEELIRRRHYDVLLVDQFLPDKLGTELVRAVRRSGDERPAVLMTARPHPGLNETAREAGAQASLVKSSNIDRFVEVLDSVLDGRGIFDAGHPRRPEGEAPLAPRECEVLALVAAGRTNRQVAADLGISGETVKTLLERAYTKLGVHRRAEAVLEARRRGVV</sequence>
<protein>
    <submittedName>
        <fullName evidence="5">Response regulator containing a CheY-like receiver domain and an HTH DNA-binding domain</fullName>
    </submittedName>
</protein>
<evidence type="ECO:0000313" key="6">
    <source>
        <dbReference type="Proteomes" id="UP000254134"/>
    </source>
</evidence>
<gene>
    <name evidence="5" type="ORF">Gocc_0136</name>
</gene>
<evidence type="ECO:0000313" key="5">
    <source>
        <dbReference type="EMBL" id="RDI75717.1"/>
    </source>
</evidence>